<dbReference type="PANTHER" id="PTHR32294:SF0">
    <property type="entry name" value="DNA POLYMERASE III SUBUNIT ALPHA"/>
    <property type="match status" value="1"/>
</dbReference>
<dbReference type="Pfam" id="PF02811">
    <property type="entry name" value="PHP"/>
    <property type="match status" value="1"/>
</dbReference>
<dbReference type="AlphaFoldDB" id="A0AB35U276"/>
<dbReference type="GO" id="GO:0003887">
    <property type="term" value="F:DNA-directed DNA polymerase activity"/>
    <property type="evidence" value="ECO:0007669"/>
    <property type="project" value="UniProtKB-KW"/>
</dbReference>
<dbReference type="Gene3D" id="1.10.150.870">
    <property type="match status" value="1"/>
</dbReference>
<dbReference type="InterPro" id="IPR004805">
    <property type="entry name" value="DnaE2/DnaE/PolC"/>
</dbReference>
<dbReference type="SUPFAM" id="SSF89550">
    <property type="entry name" value="PHP domain-like"/>
    <property type="match status" value="1"/>
</dbReference>
<protein>
    <recommendedName>
        <fullName evidence="1">DNA-directed DNA polymerase</fullName>
        <ecNumber evidence="1">2.7.7.7</ecNumber>
    </recommendedName>
</protein>
<evidence type="ECO:0000256" key="2">
    <source>
        <dbReference type="ARBA" id="ARBA00022679"/>
    </source>
</evidence>
<dbReference type="PANTHER" id="PTHR32294">
    <property type="entry name" value="DNA POLYMERASE III SUBUNIT ALPHA"/>
    <property type="match status" value="1"/>
</dbReference>
<dbReference type="Proteomes" id="UP001286174">
    <property type="component" value="Unassembled WGS sequence"/>
</dbReference>
<dbReference type="GO" id="GO:0008408">
    <property type="term" value="F:3'-5' exonuclease activity"/>
    <property type="evidence" value="ECO:0007669"/>
    <property type="project" value="InterPro"/>
</dbReference>
<dbReference type="Pfam" id="PF07733">
    <property type="entry name" value="DNA_pol3_alpha"/>
    <property type="match status" value="1"/>
</dbReference>
<sequence length="1024" mass="115011">MTVHLHVQSCYSLLDSTIRIRELVSQAKTMGYKAVALTDHRVMSGMAAFLHACTDAGIKPIAGLQADCDYHGSTVTFLLICGDNIGYQNLMKLSSILCTQDAPCTLEQLQQACHHNTLIVYGEGGWMDHVLLSANDHRREISEMLAVLQEDFPSFYVALSYQESALWNTSNRILKNICRSRGIRTVALNKIFYLQEEDVYAYQALQAIAAHGTLQDPGLSLQKGRSFLSPQQMEALYDQDDLDATEEIAAMCTADYRLPPAGLPAFPVPAGFTSRTYLEQLCKAGLNKRMHGHVTKEYADRLRMELGVIEHMHFEDYFLIVYDYVRFGRTHGILIGPGRGSAAGSLVAYCLGITMVDPIPYHLLFERFLNPERVSMPDIDTDFMDTRRQEVIDYVAEKYGHDHVGNILTFQNFGAKAALRDTARLQRMSQNDIDFLIRQIPSSTVSLTLQQAYDQKVRFRQLVTSEKKYADVYALAKKIEGLPRNMSIHPAGVILSGRKLSEEVPLIDMGSGLYTSQYEMGYLQERGLIKMDLLSLRNLTTIDNIVKHIQKQDQDFSLKKMSLEDSRIYALFAKGDTAGVFQFESQDMKRLLRQMQPKCFEDIVAAIALLRPGAMGHINEYMENRKHPEKIQYPSPALKPVLSDTYGIMLYQEQTMLTAQIAAGFTPGRADLLRKAISKKNAHAMAEMKNDFLQGCLHHGYTQKGAEALWATIETFGAYGFNKSHSVAYAVISCQMAWLKAVYPRPFYSCLLDSVVIDSRKSALYIDECRRKGIEIYPPCINRSKQGYTDEGKGLRMPLNCVKDVGRSAVSILDEREKNGPYQDLFDFTARMGLYRINRHIIENLINAGALDLFKANRATLLASMEAAQRYAQIVQINNGDDISLNLGLVSKPELVQAKEMRRDRILKEKEALGFTLGNDEILSVKKYLHIHDPSIAAILDSYGQTVQSFGQIVSVIPKTSKSGRAYCRLLVSDGMSDVTINVWPSDYAQLKDSLAPGIYVRFHGKMGDNGAVQADKLATVHRE</sequence>
<dbReference type="InterPro" id="IPR003141">
    <property type="entry name" value="Pol/His_phosphatase_N"/>
</dbReference>
<keyword evidence="9" id="KW-1185">Reference proteome</keyword>
<evidence type="ECO:0000256" key="3">
    <source>
        <dbReference type="ARBA" id="ARBA00022695"/>
    </source>
</evidence>
<dbReference type="Pfam" id="PF14579">
    <property type="entry name" value="HHH_6"/>
    <property type="match status" value="1"/>
</dbReference>
<keyword evidence="2" id="KW-0808">Transferase</keyword>
<evidence type="ECO:0000313" key="9">
    <source>
        <dbReference type="Proteomes" id="UP001286174"/>
    </source>
</evidence>
<dbReference type="InterPro" id="IPR029460">
    <property type="entry name" value="DNAPol_HHH"/>
</dbReference>
<dbReference type="EMBL" id="JALBUR010000006">
    <property type="protein sequence ID" value="MDX8419211.1"/>
    <property type="molecule type" value="Genomic_DNA"/>
</dbReference>
<dbReference type="InterPro" id="IPR016195">
    <property type="entry name" value="Pol/histidinol_Pase-like"/>
</dbReference>
<dbReference type="NCBIfam" id="TIGR00594">
    <property type="entry name" value="polc"/>
    <property type="match status" value="1"/>
</dbReference>
<organism evidence="8 9">
    <name type="scientific">Grylomicrobium aquisgranensis</name>
    <dbReference type="NCBI Taxonomy" id="2926318"/>
    <lineage>
        <taxon>Bacteria</taxon>
        <taxon>Bacillati</taxon>
        <taxon>Bacillota</taxon>
        <taxon>Erysipelotrichia</taxon>
        <taxon>Erysipelotrichales</taxon>
        <taxon>Erysipelotrichaceae</taxon>
        <taxon>Grylomicrobium</taxon>
    </lineage>
</organism>
<keyword evidence="3" id="KW-0548">Nucleotidyltransferase</keyword>
<proteinExistence type="predicted"/>
<evidence type="ECO:0000259" key="7">
    <source>
        <dbReference type="SMART" id="SM00481"/>
    </source>
</evidence>
<evidence type="ECO:0000256" key="6">
    <source>
        <dbReference type="ARBA" id="ARBA00049244"/>
    </source>
</evidence>
<dbReference type="InterPro" id="IPR011708">
    <property type="entry name" value="DNA_pol3_alpha_NTPase_dom"/>
</dbReference>
<dbReference type="GO" id="GO:0006260">
    <property type="term" value="P:DNA replication"/>
    <property type="evidence" value="ECO:0007669"/>
    <property type="project" value="UniProtKB-KW"/>
</dbReference>
<name>A0AB35U276_9FIRM</name>
<comment type="catalytic activity">
    <reaction evidence="6">
        <text>DNA(n) + a 2'-deoxyribonucleoside 5'-triphosphate = DNA(n+1) + diphosphate</text>
        <dbReference type="Rhea" id="RHEA:22508"/>
        <dbReference type="Rhea" id="RHEA-COMP:17339"/>
        <dbReference type="Rhea" id="RHEA-COMP:17340"/>
        <dbReference type="ChEBI" id="CHEBI:33019"/>
        <dbReference type="ChEBI" id="CHEBI:61560"/>
        <dbReference type="ChEBI" id="CHEBI:173112"/>
        <dbReference type="EC" id="2.7.7.7"/>
    </reaction>
</comment>
<dbReference type="CDD" id="cd03524">
    <property type="entry name" value="RPA2_OBF_family"/>
    <property type="match status" value="1"/>
</dbReference>
<gene>
    <name evidence="8" type="ORF">MOZ60_03780</name>
</gene>
<keyword evidence="4" id="KW-0235">DNA replication</keyword>
<dbReference type="EC" id="2.7.7.7" evidence="1"/>
<feature type="domain" description="Polymerase/histidinol phosphatase N-terminal" evidence="7">
    <location>
        <begin position="3"/>
        <end position="70"/>
    </location>
</feature>
<keyword evidence="5" id="KW-0239">DNA-directed DNA polymerase</keyword>
<comment type="caution">
    <text evidence="8">The sequence shown here is derived from an EMBL/GenBank/DDBJ whole genome shotgun (WGS) entry which is preliminary data.</text>
</comment>
<evidence type="ECO:0000256" key="1">
    <source>
        <dbReference type="ARBA" id="ARBA00012417"/>
    </source>
</evidence>
<dbReference type="RefSeq" id="WP_370595699.1">
    <property type="nucleotide sequence ID" value="NZ_JALBUR010000006.1"/>
</dbReference>
<dbReference type="Gene3D" id="1.10.10.1600">
    <property type="entry name" value="Bacterial DNA polymerase III alpha subunit, thumb domain"/>
    <property type="match status" value="1"/>
</dbReference>
<dbReference type="Pfam" id="PF17657">
    <property type="entry name" value="DNA_pol3_finger"/>
    <property type="match status" value="1"/>
</dbReference>
<dbReference type="InterPro" id="IPR041931">
    <property type="entry name" value="DNA_pol3_alpha_thumb_dom"/>
</dbReference>
<evidence type="ECO:0000256" key="5">
    <source>
        <dbReference type="ARBA" id="ARBA00022932"/>
    </source>
</evidence>
<dbReference type="InterPro" id="IPR004013">
    <property type="entry name" value="PHP_dom"/>
</dbReference>
<reference evidence="8 9" key="1">
    <citation type="submission" date="2022-03" db="EMBL/GenBank/DDBJ databases">
        <title>Novel taxa within the pig intestine.</title>
        <authorList>
            <person name="Wylensek D."/>
            <person name="Bishof K."/>
            <person name="Afrizal A."/>
            <person name="Clavel T."/>
        </authorList>
    </citation>
    <scope>NUCLEOTIDE SEQUENCE [LARGE SCALE GENOMIC DNA]</scope>
    <source>
        <strain evidence="8 9">CLA-KB-P133</strain>
    </source>
</reference>
<dbReference type="CDD" id="cd07431">
    <property type="entry name" value="PHP_PolIIIA"/>
    <property type="match status" value="1"/>
</dbReference>
<dbReference type="InterPro" id="IPR040982">
    <property type="entry name" value="DNA_pol3_finger"/>
</dbReference>
<dbReference type="SMART" id="SM00481">
    <property type="entry name" value="POLIIIAc"/>
    <property type="match status" value="1"/>
</dbReference>
<evidence type="ECO:0000256" key="4">
    <source>
        <dbReference type="ARBA" id="ARBA00022705"/>
    </source>
</evidence>
<accession>A0AB35U276</accession>
<evidence type="ECO:0000313" key="8">
    <source>
        <dbReference type="EMBL" id="MDX8419211.1"/>
    </source>
</evidence>
<dbReference type="Gene3D" id="3.20.20.140">
    <property type="entry name" value="Metal-dependent hydrolases"/>
    <property type="match status" value="1"/>
</dbReference>